<dbReference type="EMBL" id="CH408157">
    <property type="protein sequence ID" value="EDK38686.2"/>
    <property type="molecule type" value="Genomic_DNA"/>
</dbReference>
<dbReference type="VEuPathDB" id="FungiDB:PGUG_02785"/>
<dbReference type="AlphaFoldDB" id="A5DHN4"/>
<dbReference type="KEGG" id="pgu:PGUG_02785"/>
<dbReference type="InParanoid" id="A5DHN4"/>
<dbReference type="HOGENOM" id="CLU_1107469_0_0_1"/>
<keyword evidence="2" id="KW-1185">Reference proteome</keyword>
<evidence type="ECO:0000313" key="2">
    <source>
        <dbReference type="Proteomes" id="UP000001997"/>
    </source>
</evidence>
<sequence length="251" mass="28391">MISIKTAMKVTERMRSGRRRIQETRIKCTAGNDSERLMCRNGADTQPLQLLYPSNPVTPQSLTELCLHSHIIYTFSSSHLHFQFCAFSSMVYVHQNVRSPFLSASSSSSAWRSFASNRSKAFRLAMTVRAFRSPPFFFFPRLCSRKGSKSLTNLCFHRSIYFLVDTSMPISFISLELVAKNLSKLPSNESKCSLQLRPISLKNVSRSWTFSFVLVDVFVSNTGAEYVNVLTKRGARITGVKQDRSTGNIKS</sequence>
<accession>A5DHN4</accession>
<dbReference type="Proteomes" id="UP000001997">
    <property type="component" value="Unassembled WGS sequence"/>
</dbReference>
<evidence type="ECO:0000313" key="1">
    <source>
        <dbReference type="EMBL" id="EDK38686.2"/>
    </source>
</evidence>
<name>A5DHN4_PICGU</name>
<protein>
    <submittedName>
        <fullName evidence="1">Uncharacterized protein</fullName>
    </submittedName>
</protein>
<dbReference type="GeneID" id="5127333"/>
<organism evidence="1 2">
    <name type="scientific">Meyerozyma guilliermondii (strain ATCC 6260 / CBS 566 / DSM 6381 / JCM 1539 / NBRC 10279 / NRRL Y-324)</name>
    <name type="common">Yeast</name>
    <name type="synonym">Candida guilliermondii</name>
    <dbReference type="NCBI Taxonomy" id="294746"/>
    <lineage>
        <taxon>Eukaryota</taxon>
        <taxon>Fungi</taxon>
        <taxon>Dikarya</taxon>
        <taxon>Ascomycota</taxon>
        <taxon>Saccharomycotina</taxon>
        <taxon>Pichiomycetes</taxon>
        <taxon>Debaryomycetaceae</taxon>
        <taxon>Meyerozyma</taxon>
    </lineage>
</organism>
<gene>
    <name evidence="1" type="ORF">PGUG_02785</name>
</gene>
<dbReference type="RefSeq" id="XP_001485055.2">
    <property type="nucleotide sequence ID" value="XM_001485005.1"/>
</dbReference>
<reference evidence="1 2" key="1">
    <citation type="journal article" date="2009" name="Nature">
        <title>Evolution of pathogenicity and sexual reproduction in eight Candida genomes.</title>
        <authorList>
            <person name="Butler G."/>
            <person name="Rasmussen M.D."/>
            <person name="Lin M.F."/>
            <person name="Santos M.A."/>
            <person name="Sakthikumar S."/>
            <person name="Munro C.A."/>
            <person name="Rheinbay E."/>
            <person name="Grabherr M."/>
            <person name="Forche A."/>
            <person name="Reedy J.L."/>
            <person name="Agrafioti I."/>
            <person name="Arnaud M.B."/>
            <person name="Bates S."/>
            <person name="Brown A.J."/>
            <person name="Brunke S."/>
            <person name="Costanzo M.C."/>
            <person name="Fitzpatrick D.A."/>
            <person name="de Groot P.W."/>
            <person name="Harris D."/>
            <person name="Hoyer L.L."/>
            <person name="Hube B."/>
            <person name="Klis F.M."/>
            <person name="Kodira C."/>
            <person name="Lennard N."/>
            <person name="Logue M.E."/>
            <person name="Martin R."/>
            <person name="Neiman A.M."/>
            <person name="Nikolaou E."/>
            <person name="Quail M.A."/>
            <person name="Quinn J."/>
            <person name="Santos M.C."/>
            <person name="Schmitzberger F.F."/>
            <person name="Sherlock G."/>
            <person name="Shah P."/>
            <person name="Silverstein K.A."/>
            <person name="Skrzypek M.S."/>
            <person name="Soll D."/>
            <person name="Staggs R."/>
            <person name="Stansfield I."/>
            <person name="Stumpf M.P."/>
            <person name="Sudbery P.E."/>
            <person name="Srikantha T."/>
            <person name="Zeng Q."/>
            <person name="Berman J."/>
            <person name="Berriman M."/>
            <person name="Heitman J."/>
            <person name="Gow N.A."/>
            <person name="Lorenz M.C."/>
            <person name="Birren B.W."/>
            <person name="Kellis M."/>
            <person name="Cuomo C.A."/>
        </authorList>
    </citation>
    <scope>NUCLEOTIDE SEQUENCE [LARGE SCALE GENOMIC DNA]</scope>
    <source>
        <strain evidence="2">ATCC 6260 / CBS 566 / DSM 6381 / JCM 1539 / NBRC 10279 / NRRL Y-324</strain>
    </source>
</reference>
<proteinExistence type="predicted"/>